<proteinExistence type="predicted"/>
<protein>
    <submittedName>
        <fullName evidence="1">Uncharacterized protein</fullName>
    </submittedName>
</protein>
<organism evidence="1 2">
    <name type="scientific">Paenibacillus solisilvae</name>
    <dbReference type="NCBI Taxonomy" id="2486751"/>
    <lineage>
        <taxon>Bacteria</taxon>
        <taxon>Bacillati</taxon>
        <taxon>Bacillota</taxon>
        <taxon>Bacilli</taxon>
        <taxon>Bacillales</taxon>
        <taxon>Paenibacillaceae</taxon>
        <taxon>Paenibacillus</taxon>
    </lineage>
</organism>
<evidence type="ECO:0000313" key="2">
    <source>
        <dbReference type="Proteomes" id="UP001596047"/>
    </source>
</evidence>
<dbReference type="RefSeq" id="WP_379189868.1">
    <property type="nucleotide sequence ID" value="NZ_JBHSOW010000070.1"/>
</dbReference>
<accession>A0ABW0W049</accession>
<dbReference type="Proteomes" id="UP001596047">
    <property type="component" value="Unassembled WGS sequence"/>
</dbReference>
<gene>
    <name evidence="1" type="ORF">ACFPYJ_19540</name>
</gene>
<reference evidence="2" key="1">
    <citation type="journal article" date="2019" name="Int. J. Syst. Evol. Microbiol.">
        <title>The Global Catalogue of Microorganisms (GCM) 10K type strain sequencing project: providing services to taxonomists for standard genome sequencing and annotation.</title>
        <authorList>
            <consortium name="The Broad Institute Genomics Platform"/>
            <consortium name="The Broad Institute Genome Sequencing Center for Infectious Disease"/>
            <person name="Wu L."/>
            <person name="Ma J."/>
        </authorList>
    </citation>
    <scope>NUCLEOTIDE SEQUENCE [LARGE SCALE GENOMIC DNA]</scope>
    <source>
        <strain evidence="2">CGMCC 1.3240</strain>
    </source>
</reference>
<name>A0ABW0W049_9BACL</name>
<keyword evidence="2" id="KW-1185">Reference proteome</keyword>
<comment type="caution">
    <text evidence="1">The sequence shown here is derived from an EMBL/GenBank/DDBJ whole genome shotgun (WGS) entry which is preliminary data.</text>
</comment>
<sequence>MKKIKVMMINIYRPRIIGSGDNLKHSATEESPRPTVSFGPDGLLTFAFTAMYSNGVVKMDVVTVSVLDNIYDFMREHRVK</sequence>
<dbReference type="EMBL" id="JBHSOW010000070">
    <property type="protein sequence ID" value="MFC5651260.1"/>
    <property type="molecule type" value="Genomic_DNA"/>
</dbReference>
<evidence type="ECO:0000313" key="1">
    <source>
        <dbReference type="EMBL" id="MFC5651260.1"/>
    </source>
</evidence>